<dbReference type="Proteomes" id="UP000780801">
    <property type="component" value="Unassembled WGS sequence"/>
</dbReference>
<dbReference type="SMART" id="SM00479">
    <property type="entry name" value="EXOIII"/>
    <property type="match status" value="1"/>
</dbReference>
<dbReference type="GO" id="GO:0003676">
    <property type="term" value="F:nucleic acid binding"/>
    <property type="evidence" value="ECO:0007669"/>
    <property type="project" value="InterPro"/>
</dbReference>
<dbReference type="AlphaFoldDB" id="A0A9P6FUX8"/>
<accession>A0A9P6FUX8</accession>
<dbReference type="CDD" id="cd06145">
    <property type="entry name" value="REX1_like"/>
    <property type="match status" value="1"/>
</dbReference>
<evidence type="ECO:0000256" key="7">
    <source>
        <dbReference type="SAM" id="MobiDB-lite"/>
    </source>
</evidence>
<dbReference type="InterPro" id="IPR013520">
    <property type="entry name" value="Ribonucl_H"/>
</dbReference>
<comment type="caution">
    <text evidence="9">The sequence shown here is derived from an EMBL/GenBank/DDBJ whole genome shotgun (WGS) entry which is preliminary data.</text>
</comment>
<keyword evidence="5" id="KW-0269">Exonuclease</keyword>
<dbReference type="InterPro" id="IPR012337">
    <property type="entry name" value="RNaseH-like_sf"/>
</dbReference>
<dbReference type="InterPro" id="IPR034922">
    <property type="entry name" value="REX1-like_exo"/>
</dbReference>
<feature type="compositionally biased region" description="Basic and acidic residues" evidence="7">
    <location>
        <begin position="35"/>
        <end position="44"/>
    </location>
</feature>
<sequence length="651" mass="73087">MKDIPMSDQTNASIDTGSLTSTNAMDQNLVPTKEITQEVTKESSKTPSNDRTADDLSTTPLEKKRKLEETTPGEEVLTAKERRVQKKKAKLLAKLNEGNNGRASFMLNIAHRKIGLKDLRELVIYLLSETPALSWIMVKNRHSIQKVVILYVGGMDPEFFNVDPTKKDAHQPTKWTDLATSGPVTEFQHLQKYFDYMNIVKAGGDKQRIFPPPSTLLNVPLSNSEKMRRQHEMKKKNETMKNMPSENYMLTLHDLREQDYPLPTYLDSSVTLAENWMETSKPTTLPDPPSPKTMIAVDCEMCRTTVGSELTRVTLIDEEGGTIYDELVMPSNPIVDYLTAYSGMTPERLEGVTTRLSDVQAKLKELVTYDTILVGHALVNDMMALKFSHPFIIDTSVLYHHTRGPPFRPSLKWLAQKWLQRPIQTGGEAGHDSREDALTCMDLIKLKIANGPAFGEYNQEQESIFSRLGRYTLPRTSVMIDTDQLAALGATQFIRVTTDKEVVEAIPKAVEENNLIWARLRGLEINHGKISEEDQTMNDLIGSGRPAHVHAANKVDASSEEIREAARKVDQSISTIIESLPENTAVIVTSGQGDGRALSKILMKQKKYRTLFNTQALSMIPMEDRFTDGDQEALLAAVERTKDGVCFMMVK</sequence>
<evidence type="ECO:0000313" key="9">
    <source>
        <dbReference type="EMBL" id="KAF9581656.1"/>
    </source>
</evidence>
<reference evidence="9" key="1">
    <citation type="journal article" date="2020" name="Fungal Divers.">
        <title>Resolving the Mortierellaceae phylogeny through synthesis of multi-gene phylogenetics and phylogenomics.</title>
        <authorList>
            <person name="Vandepol N."/>
            <person name="Liber J."/>
            <person name="Desiro A."/>
            <person name="Na H."/>
            <person name="Kennedy M."/>
            <person name="Barry K."/>
            <person name="Grigoriev I.V."/>
            <person name="Miller A.N."/>
            <person name="O'Donnell K."/>
            <person name="Stajich J.E."/>
            <person name="Bonito G."/>
        </authorList>
    </citation>
    <scope>NUCLEOTIDE SEQUENCE</scope>
    <source>
        <strain evidence="9">KOD1015</strain>
    </source>
</reference>
<evidence type="ECO:0000256" key="3">
    <source>
        <dbReference type="ARBA" id="ARBA00022722"/>
    </source>
</evidence>
<dbReference type="InterPro" id="IPR047021">
    <property type="entry name" value="REXO1/3/4-like"/>
</dbReference>
<dbReference type="SUPFAM" id="SSF53098">
    <property type="entry name" value="Ribonuclease H-like"/>
    <property type="match status" value="1"/>
</dbReference>
<evidence type="ECO:0000256" key="1">
    <source>
        <dbReference type="ARBA" id="ARBA00004123"/>
    </source>
</evidence>
<dbReference type="Gene3D" id="3.30.420.10">
    <property type="entry name" value="Ribonuclease H-like superfamily/Ribonuclease H"/>
    <property type="match status" value="1"/>
</dbReference>
<organism evidence="9 10">
    <name type="scientific">Lunasporangiospora selenospora</name>
    <dbReference type="NCBI Taxonomy" id="979761"/>
    <lineage>
        <taxon>Eukaryota</taxon>
        <taxon>Fungi</taxon>
        <taxon>Fungi incertae sedis</taxon>
        <taxon>Mucoromycota</taxon>
        <taxon>Mortierellomycotina</taxon>
        <taxon>Mortierellomycetes</taxon>
        <taxon>Mortierellales</taxon>
        <taxon>Mortierellaceae</taxon>
        <taxon>Lunasporangiospora</taxon>
    </lineage>
</organism>
<keyword evidence="3" id="KW-0540">Nuclease</keyword>
<feature type="domain" description="Exonuclease" evidence="8">
    <location>
        <begin position="293"/>
        <end position="453"/>
    </location>
</feature>
<evidence type="ECO:0000256" key="5">
    <source>
        <dbReference type="ARBA" id="ARBA00022839"/>
    </source>
</evidence>
<dbReference type="PANTHER" id="PTHR12801:SF115">
    <property type="entry name" value="FI18136P1-RELATED"/>
    <property type="match status" value="1"/>
</dbReference>
<dbReference type="OrthoDB" id="8191639at2759"/>
<comment type="similarity">
    <text evidence="2">Belongs to the REXO1/REXO3 family.</text>
</comment>
<dbReference type="PANTHER" id="PTHR12801">
    <property type="entry name" value="RNA EXONUCLEASE REXO1 / RECO3 FAMILY MEMBER-RELATED"/>
    <property type="match status" value="1"/>
</dbReference>
<dbReference type="GO" id="GO:0004527">
    <property type="term" value="F:exonuclease activity"/>
    <property type="evidence" value="ECO:0007669"/>
    <property type="project" value="UniProtKB-KW"/>
</dbReference>
<feature type="compositionally biased region" description="Polar residues" evidence="7">
    <location>
        <begin position="7"/>
        <end position="30"/>
    </location>
</feature>
<dbReference type="FunFam" id="3.30.420.10:FF:000019">
    <property type="entry name" value="RNA exonuclease NEF-sp"/>
    <property type="match status" value="1"/>
</dbReference>
<gene>
    <name evidence="9" type="ORF">BGW38_001247</name>
</gene>
<keyword evidence="6" id="KW-0539">Nucleus</keyword>
<dbReference type="GO" id="GO:0005634">
    <property type="term" value="C:nucleus"/>
    <property type="evidence" value="ECO:0007669"/>
    <property type="project" value="UniProtKB-SubCell"/>
</dbReference>
<proteinExistence type="inferred from homology"/>
<comment type="subcellular location">
    <subcellularLocation>
        <location evidence="1">Nucleus</location>
    </subcellularLocation>
</comment>
<evidence type="ECO:0000256" key="6">
    <source>
        <dbReference type="ARBA" id="ARBA00023242"/>
    </source>
</evidence>
<evidence type="ECO:0000256" key="4">
    <source>
        <dbReference type="ARBA" id="ARBA00022801"/>
    </source>
</evidence>
<feature type="region of interest" description="Disordered" evidence="7">
    <location>
        <begin position="1"/>
        <end position="75"/>
    </location>
</feature>
<feature type="compositionally biased region" description="Polar residues" evidence="7">
    <location>
        <begin position="45"/>
        <end position="60"/>
    </location>
</feature>
<keyword evidence="10" id="KW-1185">Reference proteome</keyword>
<protein>
    <recommendedName>
        <fullName evidence="8">Exonuclease domain-containing protein</fullName>
    </recommendedName>
</protein>
<dbReference type="EMBL" id="JAABOA010001384">
    <property type="protein sequence ID" value="KAF9581656.1"/>
    <property type="molecule type" value="Genomic_DNA"/>
</dbReference>
<evidence type="ECO:0000259" key="8">
    <source>
        <dbReference type="SMART" id="SM00479"/>
    </source>
</evidence>
<name>A0A9P6FUX8_9FUNG</name>
<keyword evidence="4" id="KW-0378">Hydrolase</keyword>
<evidence type="ECO:0000313" key="10">
    <source>
        <dbReference type="Proteomes" id="UP000780801"/>
    </source>
</evidence>
<dbReference type="InterPro" id="IPR036397">
    <property type="entry name" value="RNaseH_sf"/>
</dbReference>
<evidence type="ECO:0000256" key="2">
    <source>
        <dbReference type="ARBA" id="ARBA00006357"/>
    </source>
</evidence>